<sequence>MASHPVAYPGSTQLLETCIGDGISAEQATEVVDEELNASLSPWSESPELTGNSPPESLDGNKVMLNWSNPQSKLRPSDEQQVILGKANADTEFELDWDDEHRVRARMLGIALELERKFYPLHLSNRTRNLVGDRREETGTGANLSDSLESIKTQRMLISPPIPSSKKDNEGQKSVYDMLLIDKNGDEDDEEQKERELKRLEEIQEQKRVRMKHDSDKPGTSHIGEYVYLLPIEWMLDRGDVPYPPGYYPINLYDLIIDNDPSLNLSLVPQLDGLPRRKDQLQLRYLPANLRAALVPLAFTSMDVVSLLLLMVGWFLLLLCTAALIGIQAETHTATRRAFNTSKNLIYQREIRRDPGLLDRLKKQAEETGITPNTWYYLVLRKKDIGDDVFNRIALCIQHYHSFHNLFKRWEVLKNSDNPEIAKAAIALMDDFLAREHNYICACLTFYCISQRILEVYSGIASMRLKFVRSRLGR</sequence>
<dbReference type="OrthoDB" id="6257319at2759"/>
<reference evidence="4 5" key="2">
    <citation type="submission" date="2018-11" db="EMBL/GenBank/DDBJ databases">
        <authorList>
            <consortium name="Pathogen Informatics"/>
        </authorList>
    </citation>
    <scope>NUCLEOTIDE SEQUENCE [LARGE SCALE GENOMIC DNA]</scope>
</reference>
<evidence type="ECO:0000256" key="3">
    <source>
        <dbReference type="SAM" id="Phobius"/>
    </source>
</evidence>
<keyword evidence="5" id="KW-1185">Reference proteome</keyword>
<evidence type="ECO:0000313" key="4">
    <source>
        <dbReference type="EMBL" id="VDK31624.1"/>
    </source>
</evidence>
<keyword evidence="1" id="KW-0175">Coiled coil</keyword>
<dbReference type="AlphaFoldDB" id="A0A158R779"/>
<keyword evidence="3" id="KW-0812">Transmembrane</keyword>
<evidence type="ECO:0000313" key="5">
    <source>
        <dbReference type="Proteomes" id="UP000282613"/>
    </source>
</evidence>
<dbReference type="EMBL" id="UYRS01018294">
    <property type="protein sequence ID" value="VDK31624.1"/>
    <property type="molecule type" value="Genomic_DNA"/>
</dbReference>
<evidence type="ECO:0000256" key="1">
    <source>
        <dbReference type="SAM" id="Coils"/>
    </source>
</evidence>
<feature type="transmembrane region" description="Helical" evidence="3">
    <location>
        <begin position="304"/>
        <end position="327"/>
    </location>
</feature>
<accession>A0A158R779</accession>
<dbReference type="Proteomes" id="UP000282613">
    <property type="component" value="Unassembled WGS sequence"/>
</dbReference>
<name>A0A158R779_TAEAS</name>
<reference evidence="6" key="1">
    <citation type="submission" date="2016-04" db="UniProtKB">
        <authorList>
            <consortium name="WormBaseParasite"/>
        </authorList>
    </citation>
    <scope>IDENTIFICATION</scope>
</reference>
<proteinExistence type="predicted"/>
<protein>
    <submittedName>
        <fullName evidence="6">Anoctamin</fullName>
    </submittedName>
</protein>
<feature type="compositionally biased region" description="Polar residues" evidence="2">
    <location>
        <begin position="38"/>
        <end position="55"/>
    </location>
</feature>
<organism evidence="6">
    <name type="scientific">Taenia asiatica</name>
    <name type="common">Asian tapeworm</name>
    <dbReference type="NCBI Taxonomy" id="60517"/>
    <lineage>
        <taxon>Eukaryota</taxon>
        <taxon>Metazoa</taxon>
        <taxon>Spiralia</taxon>
        <taxon>Lophotrochozoa</taxon>
        <taxon>Platyhelminthes</taxon>
        <taxon>Cestoda</taxon>
        <taxon>Eucestoda</taxon>
        <taxon>Cyclophyllidea</taxon>
        <taxon>Taeniidae</taxon>
        <taxon>Taenia</taxon>
    </lineage>
</organism>
<feature type="coiled-coil region" evidence="1">
    <location>
        <begin position="183"/>
        <end position="210"/>
    </location>
</feature>
<keyword evidence="3" id="KW-0472">Membrane</keyword>
<feature type="region of interest" description="Disordered" evidence="2">
    <location>
        <begin position="37"/>
        <end position="61"/>
    </location>
</feature>
<evidence type="ECO:0000313" key="6">
    <source>
        <dbReference type="WBParaSite" id="TASK_0000331301-mRNA-1"/>
    </source>
</evidence>
<evidence type="ECO:0000256" key="2">
    <source>
        <dbReference type="SAM" id="MobiDB-lite"/>
    </source>
</evidence>
<keyword evidence="3" id="KW-1133">Transmembrane helix</keyword>
<gene>
    <name evidence="4" type="ORF">TASK_LOCUS3314</name>
</gene>
<dbReference type="WBParaSite" id="TASK_0000331301-mRNA-1">
    <property type="protein sequence ID" value="TASK_0000331301-mRNA-1"/>
    <property type="gene ID" value="TASK_0000331301"/>
</dbReference>